<evidence type="ECO:0000313" key="2">
    <source>
        <dbReference type="Proteomes" id="UP001056648"/>
    </source>
</evidence>
<reference evidence="1" key="1">
    <citation type="submission" date="2022-06" db="EMBL/GenBank/DDBJ databases">
        <title>Complete genome sequence and characterization of Cupriavidus gilardii QJ1 isolated from contaminating cells.</title>
        <authorList>
            <person name="Qi J."/>
        </authorList>
    </citation>
    <scope>NUCLEOTIDE SEQUENCE</scope>
    <source>
        <strain evidence="1">QJ1</strain>
    </source>
</reference>
<name>A0ABY4VVD8_9BURK</name>
<accession>A0ABY4VVD8</accession>
<protein>
    <submittedName>
        <fullName evidence="1">Uncharacterized protein</fullName>
    </submittedName>
</protein>
<gene>
    <name evidence="1" type="ORF">NDR89_15590</name>
</gene>
<keyword evidence="2" id="KW-1185">Reference proteome</keyword>
<organism evidence="1 2">
    <name type="scientific">Cupriavidus gilardii</name>
    <dbReference type="NCBI Taxonomy" id="82541"/>
    <lineage>
        <taxon>Bacteria</taxon>
        <taxon>Pseudomonadati</taxon>
        <taxon>Pseudomonadota</taxon>
        <taxon>Betaproteobacteria</taxon>
        <taxon>Burkholderiales</taxon>
        <taxon>Burkholderiaceae</taxon>
        <taxon>Cupriavidus</taxon>
    </lineage>
</organism>
<dbReference type="Proteomes" id="UP001056648">
    <property type="component" value="Chromosome 2"/>
</dbReference>
<dbReference type="RefSeq" id="WP_252253663.1">
    <property type="nucleotide sequence ID" value="NZ_CP098736.1"/>
</dbReference>
<proteinExistence type="predicted"/>
<evidence type="ECO:0000313" key="1">
    <source>
        <dbReference type="EMBL" id="USE81142.1"/>
    </source>
</evidence>
<dbReference type="EMBL" id="CP098736">
    <property type="protein sequence ID" value="USE81142.1"/>
    <property type="molecule type" value="Genomic_DNA"/>
</dbReference>
<sequence>MVYTATPPKFDRVSALGSYQYDALDDLLYDWFCREAGYVPVKGYARAVVACAASASSDQWRESAEVLRDRVEAYVMPAISFAIDELPGDLRLAILIEQRNRMGPAVYRNPRAGDRQPEVYNDAKEAIKPILRRKGVEW</sequence>